<evidence type="ECO:0000256" key="2">
    <source>
        <dbReference type="SAM" id="SignalP"/>
    </source>
</evidence>
<dbReference type="EMBL" id="AVOT02062496">
    <property type="protein sequence ID" value="MBW0555493.1"/>
    <property type="molecule type" value="Genomic_DNA"/>
</dbReference>
<name>A0A9Q3J4L6_9BASI</name>
<feature type="chain" id="PRO_5040242054" evidence="2">
    <location>
        <begin position="26"/>
        <end position="154"/>
    </location>
</feature>
<feature type="compositionally biased region" description="Basic and acidic residues" evidence="1">
    <location>
        <begin position="81"/>
        <end position="94"/>
    </location>
</feature>
<evidence type="ECO:0000313" key="4">
    <source>
        <dbReference type="Proteomes" id="UP000765509"/>
    </source>
</evidence>
<reference evidence="3" key="1">
    <citation type="submission" date="2021-03" db="EMBL/GenBank/DDBJ databases">
        <title>Draft genome sequence of rust myrtle Austropuccinia psidii MF-1, a brazilian biotype.</title>
        <authorList>
            <person name="Quecine M.C."/>
            <person name="Pachon D.M.R."/>
            <person name="Bonatelli M.L."/>
            <person name="Correr F.H."/>
            <person name="Franceschini L.M."/>
            <person name="Leite T.F."/>
            <person name="Margarido G.R.A."/>
            <person name="Almeida C.A."/>
            <person name="Ferrarezi J.A."/>
            <person name="Labate C.A."/>
        </authorList>
    </citation>
    <scope>NUCLEOTIDE SEQUENCE</scope>
    <source>
        <strain evidence="3">MF-1</strain>
    </source>
</reference>
<protein>
    <submittedName>
        <fullName evidence="3">Uncharacterized protein</fullName>
    </submittedName>
</protein>
<accession>A0A9Q3J4L6</accession>
<dbReference type="AlphaFoldDB" id="A0A9Q3J4L6"/>
<comment type="caution">
    <text evidence="3">The sequence shown here is derived from an EMBL/GenBank/DDBJ whole genome shotgun (WGS) entry which is preliminary data.</text>
</comment>
<evidence type="ECO:0000313" key="3">
    <source>
        <dbReference type="EMBL" id="MBW0555493.1"/>
    </source>
</evidence>
<feature type="region of interest" description="Disordered" evidence="1">
    <location>
        <begin position="81"/>
        <end position="114"/>
    </location>
</feature>
<sequence length="154" mass="17384">MNPKLTNYAILKVIILFYLQKELTLLQVALVDIYKAGQKAYNNALKHKEYQILADLWKDFMNSYLTVRKFLGHTNSCKQQFQHEKEAKSSEQGKRQSTSYKALQPGLQNPKDSAGCNAKCISDGQTYDGIEEKGGSQTTMSEMISDILDGIPKL</sequence>
<keyword evidence="2" id="KW-0732">Signal</keyword>
<feature type="compositionally biased region" description="Polar residues" evidence="1">
    <location>
        <begin position="95"/>
        <end position="111"/>
    </location>
</feature>
<evidence type="ECO:0000256" key="1">
    <source>
        <dbReference type="SAM" id="MobiDB-lite"/>
    </source>
</evidence>
<proteinExistence type="predicted"/>
<dbReference type="Proteomes" id="UP000765509">
    <property type="component" value="Unassembled WGS sequence"/>
</dbReference>
<gene>
    <name evidence="3" type="ORF">O181_095208</name>
</gene>
<feature type="signal peptide" evidence="2">
    <location>
        <begin position="1"/>
        <end position="25"/>
    </location>
</feature>
<keyword evidence="4" id="KW-1185">Reference proteome</keyword>
<organism evidence="3 4">
    <name type="scientific">Austropuccinia psidii MF-1</name>
    <dbReference type="NCBI Taxonomy" id="1389203"/>
    <lineage>
        <taxon>Eukaryota</taxon>
        <taxon>Fungi</taxon>
        <taxon>Dikarya</taxon>
        <taxon>Basidiomycota</taxon>
        <taxon>Pucciniomycotina</taxon>
        <taxon>Pucciniomycetes</taxon>
        <taxon>Pucciniales</taxon>
        <taxon>Sphaerophragmiaceae</taxon>
        <taxon>Austropuccinia</taxon>
    </lineage>
</organism>